<feature type="region of interest" description="Disordered" evidence="7">
    <location>
        <begin position="24"/>
        <end position="44"/>
    </location>
</feature>
<evidence type="ECO:0000256" key="3">
    <source>
        <dbReference type="ARBA" id="ARBA00022692"/>
    </source>
</evidence>
<comment type="subcellular location">
    <subcellularLocation>
        <location evidence="1">Membrane</location>
        <topology evidence="1">Multi-pass membrane protein</topology>
    </subcellularLocation>
</comment>
<evidence type="ECO:0000256" key="4">
    <source>
        <dbReference type="ARBA" id="ARBA00022989"/>
    </source>
</evidence>
<dbReference type="EMBL" id="MU865444">
    <property type="protein sequence ID" value="KAK4223020.1"/>
    <property type="molecule type" value="Genomic_DNA"/>
</dbReference>
<accession>A0AAN6YQZ3</accession>
<evidence type="ECO:0000256" key="1">
    <source>
        <dbReference type="ARBA" id="ARBA00004141"/>
    </source>
</evidence>
<evidence type="ECO:0000256" key="7">
    <source>
        <dbReference type="SAM" id="MobiDB-lite"/>
    </source>
</evidence>
<sequence>MAVCSVYRAAFRRQLKLLQNFRGRQRRGLKTTNPPKAAEAAHHSATPIPVPAPNVVPKVSIFLKLGPLTRAFQAYGRAQRKRPYVTQLLTSLFIFTCGDLAAQSIGGKEYDPTRTARALIIGGTSSIPSFLWVQYLSLNFNYSSRILSLLTKVVLMQTCFTPVFNTYFFGMQALLSGATMPDVWERITKTVPTSIYNSCKIWPIVMGINFAYVPLPFRSVFSGGVAVGWQTYLSYLNRQAERSSAMAKVEALEETGLRTRVAA</sequence>
<organism evidence="8 9">
    <name type="scientific">Podospora fimiseda</name>
    <dbReference type="NCBI Taxonomy" id="252190"/>
    <lineage>
        <taxon>Eukaryota</taxon>
        <taxon>Fungi</taxon>
        <taxon>Dikarya</taxon>
        <taxon>Ascomycota</taxon>
        <taxon>Pezizomycotina</taxon>
        <taxon>Sordariomycetes</taxon>
        <taxon>Sordariomycetidae</taxon>
        <taxon>Sordariales</taxon>
        <taxon>Podosporaceae</taxon>
        <taxon>Podospora</taxon>
    </lineage>
</organism>
<dbReference type="AlphaFoldDB" id="A0AAN6YQZ3"/>
<comment type="caution">
    <text evidence="8">The sequence shown here is derived from an EMBL/GenBank/DDBJ whole genome shotgun (WGS) entry which is preliminary data.</text>
</comment>
<keyword evidence="9" id="KW-1185">Reference proteome</keyword>
<evidence type="ECO:0000256" key="5">
    <source>
        <dbReference type="ARBA" id="ARBA00023136"/>
    </source>
</evidence>
<protein>
    <submittedName>
        <fullName evidence="8">Uncharacterized protein</fullName>
    </submittedName>
</protein>
<dbReference type="PANTHER" id="PTHR11266">
    <property type="entry name" value="PEROXISOMAL MEMBRANE PROTEIN 2, PXMP2 MPV17"/>
    <property type="match status" value="1"/>
</dbReference>
<dbReference type="GO" id="GO:0016020">
    <property type="term" value="C:membrane"/>
    <property type="evidence" value="ECO:0007669"/>
    <property type="project" value="UniProtKB-SubCell"/>
</dbReference>
<keyword evidence="4" id="KW-1133">Transmembrane helix</keyword>
<keyword evidence="5" id="KW-0472">Membrane</keyword>
<dbReference type="Pfam" id="PF04117">
    <property type="entry name" value="Mpv17_PMP22"/>
    <property type="match status" value="1"/>
</dbReference>
<evidence type="ECO:0000256" key="2">
    <source>
        <dbReference type="ARBA" id="ARBA00006824"/>
    </source>
</evidence>
<reference evidence="8" key="1">
    <citation type="journal article" date="2023" name="Mol. Phylogenet. Evol.">
        <title>Genome-scale phylogeny and comparative genomics of the fungal order Sordariales.</title>
        <authorList>
            <person name="Hensen N."/>
            <person name="Bonometti L."/>
            <person name="Westerberg I."/>
            <person name="Brannstrom I.O."/>
            <person name="Guillou S."/>
            <person name="Cros-Aarteil S."/>
            <person name="Calhoun S."/>
            <person name="Haridas S."/>
            <person name="Kuo A."/>
            <person name="Mondo S."/>
            <person name="Pangilinan J."/>
            <person name="Riley R."/>
            <person name="LaButti K."/>
            <person name="Andreopoulos B."/>
            <person name="Lipzen A."/>
            <person name="Chen C."/>
            <person name="Yan M."/>
            <person name="Daum C."/>
            <person name="Ng V."/>
            <person name="Clum A."/>
            <person name="Steindorff A."/>
            <person name="Ohm R.A."/>
            <person name="Martin F."/>
            <person name="Silar P."/>
            <person name="Natvig D.O."/>
            <person name="Lalanne C."/>
            <person name="Gautier V."/>
            <person name="Ament-Velasquez S.L."/>
            <person name="Kruys A."/>
            <person name="Hutchinson M.I."/>
            <person name="Powell A.J."/>
            <person name="Barry K."/>
            <person name="Miller A.N."/>
            <person name="Grigoriev I.V."/>
            <person name="Debuchy R."/>
            <person name="Gladieux P."/>
            <person name="Hiltunen Thoren M."/>
            <person name="Johannesson H."/>
        </authorList>
    </citation>
    <scope>NUCLEOTIDE SEQUENCE</scope>
    <source>
        <strain evidence="8">CBS 990.96</strain>
    </source>
</reference>
<gene>
    <name evidence="8" type="ORF">QBC38DRAFT_488622</name>
</gene>
<comment type="similarity">
    <text evidence="2 6">Belongs to the peroxisomal membrane protein PXMP2/4 family.</text>
</comment>
<keyword evidence="3" id="KW-0812">Transmembrane</keyword>
<dbReference type="GO" id="GO:0005739">
    <property type="term" value="C:mitochondrion"/>
    <property type="evidence" value="ECO:0007669"/>
    <property type="project" value="TreeGrafter"/>
</dbReference>
<reference evidence="8" key="2">
    <citation type="submission" date="2023-05" db="EMBL/GenBank/DDBJ databases">
        <authorList>
            <consortium name="Lawrence Berkeley National Laboratory"/>
            <person name="Steindorff A."/>
            <person name="Hensen N."/>
            <person name="Bonometti L."/>
            <person name="Westerberg I."/>
            <person name="Brannstrom I.O."/>
            <person name="Guillou S."/>
            <person name="Cros-Aarteil S."/>
            <person name="Calhoun S."/>
            <person name="Haridas S."/>
            <person name="Kuo A."/>
            <person name="Mondo S."/>
            <person name="Pangilinan J."/>
            <person name="Riley R."/>
            <person name="Labutti K."/>
            <person name="Andreopoulos B."/>
            <person name="Lipzen A."/>
            <person name="Chen C."/>
            <person name="Yanf M."/>
            <person name="Daum C."/>
            <person name="Ng V."/>
            <person name="Clum A."/>
            <person name="Ohm R."/>
            <person name="Martin F."/>
            <person name="Silar P."/>
            <person name="Natvig D."/>
            <person name="Lalanne C."/>
            <person name="Gautier V."/>
            <person name="Ament-Velasquez S.L."/>
            <person name="Kruys A."/>
            <person name="Hutchinson M.I."/>
            <person name="Powell A.J."/>
            <person name="Barry K."/>
            <person name="Miller A.N."/>
            <person name="Grigoriev I.V."/>
            <person name="Debuchy R."/>
            <person name="Gladieux P."/>
            <person name="Thoren M.H."/>
            <person name="Johannesson H."/>
        </authorList>
    </citation>
    <scope>NUCLEOTIDE SEQUENCE</scope>
    <source>
        <strain evidence="8">CBS 990.96</strain>
    </source>
</reference>
<name>A0AAN6YQZ3_9PEZI</name>
<evidence type="ECO:0000256" key="6">
    <source>
        <dbReference type="RuleBase" id="RU363053"/>
    </source>
</evidence>
<proteinExistence type="inferred from homology"/>
<evidence type="ECO:0000313" key="9">
    <source>
        <dbReference type="Proteomes" id="UP001301958"/>
    </source>
</evidence>
<evidence type="ECO:0000313" key="8">
    <source>
        <dbReference type="EMBL" id="KAK4223020.1"/>
    </source>
</evidence>
<dbReference type="InterPro" id="IPR007248">
    <property type="entry name" value="Mpv17_PMP22"/>
</dbReference>
<dbReference type="Proteomes" id="UP001301958">
    <property type="component" value="Unassembled WGS sequence"/>
</dbReference>
<dbReference type="PANTHER" id="PTHR11266:SF113">
    <property type="entry name" value="MEMBRANE PROTEIN, MPV17_PMP22 FAMILY, PUTATIVE (AFU_ORTHOLOGUE AFUA_1G13840)-RELATED"/>
    <property type="match status" value="1"/>
</dbReference>